<dbReference type="AlphaFoldDB" id="A0A1H7WAH2"/>
<keyword evidence="3" id="KW-1185">Reference proteome</keyword>
<evidence type="ECO:0000313" key="3">
    <source>
        <dbReference type="Proteomes" id="UP000199450"/>
    </source>
</evidence>
<dbReference type="EMBL" id="FOBV01000001">
    <property type="protein sequence ID" value="SEM18491.1"/>
    <property type="molecule type" value="Genomic_DNA"/>
</dbReference>
<gene>
    <name evidence="2" type="ORF">SAMN05421856_101609</name>
</gene>
<evidence type="ECO:0000256" key="1">
    <source>
        <dbReference type="SAM" id="Phobius"/>
    </source>
</evidence>
<dbReference type="STRING" id="295069.SAMN05421856_101609"/>
<keyword evidence="1" id="KW-0812">Transmembrane</keyword>
<sequence length="89" mass="10283">MKKLSLIGILISILGIILSFAVIDNHTNFYNALHYALGISYEDFEIDTPKMRIYKTASILDNGTNICFFLMFLFAYQLFICVKVYRSKD</sequence>
<dbReference type="RefSeq" id="WP_089998330.1">
    <property type="nucleotide sequence ID" value="NZ_FOBV01000001.1"/>
</dbReference>
<proteinExistence type="predicted"/>
<name>A0A1H7WAH2_9FLAO</name>
<dbReference type="Proteomes" id="UP000199450">
    <property type="component" value="Unassembled WGS sequence"/>
</dbReference>
<protein>
    <submittedName>
        <fullName evidence="2">Uncharacterized protein</fullName>
    </submittedName>
</protein>
<evidence type="ECO:0000313" key="2">
    <source>
        <dbReference type="EMBL" id="SEM18491.1"/>
    </source>
</evidence>
<feature type="transmembrane region" description="Helical" evidence="1">
    <location>
        <begin position="63"/>
        <end position="85"/>
    </location>
</feature>
<keyword evidence="1" id="KW-1133">Transmembrane helix</keyword>
<dbReference type="OrthoDB" id="1274938at2"/>
<organism evidence="2 3">
    <name type="scientific">Chryseobacterium taichungense</name>
    <dbReference type="NCBI Taxonomy" id="295069"/>
    <lineage>
        <taxon>Bacteria</taxon>
        <taxon>Pseudomonadati</taxon>
        <taxon>Bacteroidota</taxon>
        <taxon>Flavobacteriia</taxon>
        <taxon>Flavobacteriales</taxon>
        <taxon>Weeksellaceae</taxon>
        <taxon>Chryseobacterium group</taxon>
        <taxon>Chryseobacterium</taxon>
    </lineage>
</organism>
<accession>A0A1H7WAH2</accession>
<keyword evidence="1" id="KW-0472">Membrane</keyword>
<reference evidence="3" key="1">
    <citation type="submission" date="2016-10" db="EMBL/GenBank/DDBJ databases">
        <authorList>
            <person name="Varghese N."/>
            <person name="Submissions S."/>
        </authorList>
    </citation>
    <scope>NUCLEOTIDE SEQUENCE [LARGE SCALE GENOMIC DNA]</scope>
    <source>
        <strain evidence="3">DSM 17453</strain>
    </source>
</reference>